<keyword evidence="1 4" id="KW-0378">Hydrolase</keyword>
<dbReference type="AlphaFoldDB" id="A0A6J4SZ42"/>
<feature type="region of interest" description="Disordered" evidence="5">
    <location>
        <begin position="1"/>
        <end position="23"/>
    </location>
</feature>
<reference evidence="7" key="1">
    <citation type="submission" date="2020-02" db="EMBL/GenBank/DDBJ databases">
        <authorList>
            <person name="Meier V. D."/>
        </authorList>
    </citation>
    <scope>NUCLEOTIDE SEQUENCE</scope>
    <source>
        <strain evidence="7">AVDCRST_MAG30</strain>
    </source>
</reference>
<evidence type="ECO:0000256" key="3">
    <source>
        <dbReference type="ARBA" id="ARBA00023098"/>
    </source>
</evidence>
<feature type="short sequence motif" description="DGA/G" evidence="4">
    <location>
        <begin position="236"/>
        <end position="238"/>
    </location>
</feature>
<name>A0A6J4SZ42_9ACTN</name>
<dbReference type="PANTHER" id="PTHR14226:SF57">
    <property type="entry name" value="BLR7027 PROTEIN"/>
    <property type="match status" value="1"/>
</dbReference>
<evidence type="ECO:0000313" key="7">
    <source>
        <dbReference type="EMBL" id="CAA9509532.1"/>
    </source>
</evidence>
<evidence type="ECO:0000256" key="2">
    <source>
        <dbReference type="ARBA" id="ARBA00022963"/>
    </source>
</evidence>
<feature type="short sequence motif" description="GXSXG" evidence="4">
    <location>
        <begin position="65"/>
        <end position="69"/>
    </location>
</feature>
<evidence type="ECO:0000256" key="1">
    <source>
        <dbReference type="ARBA" id="ARBA00022801"/>
    </source>
</evidence>
<dbReference type="GO" id="GO:0016042">
    <property type="term" value="P:lipid catabolic process"/>
    <property type="evidence" value="ECO:0007669"/>
    <property type="project" value="UniProtKB-UniRule"/>
</dbReference>
<comment type="caution">
    <text evidence="4">Lacks conserved residue(s) required for the propagation of feature annotation.</text>
</comment>
<keyword evidence="2 4" id="KW-0442">Lipid degradation</keyword>
<evidence type="ECO:0000256" key="5">
    <source>
        <dbReference type="SAM" id="MobiDB-lite"/>
    </source>
</evidence>
<organism evidence="7">
    <name type="scientific">uncultured Solirubrobacteraceae bacterium</name>
    <dbReference type="NCBI Taxonomy" id="1162706"/>
    <lineage>
        <taxon>Bacteria</taxon>
        <taxon>Bacillati</taxon>
        <taxon>Actinomycetota</taxon>
        <taxon>Thermoleophilia</taxon>
        <taxon>Solirubrobacterales</taxon>
        <taxon>Solirubrobacteraceae</taxon>
        <taxon>environmental samples</taxon>
    </lineage>
</organism>
<dbReference type="InterPro" id="IPR016035">
    <property type="entry name" value="Acyl_Trfase/lysoPLipase"/>
</dbReference>
<gene>
    <name evidence="7" type="ORF">AVDCRST_MAG30-2404</name>
</gene>
<proteinExistence type="predicted"/>
<evidence type="ECO:0000259" key="6">
    <source>
        <dbReference type="PROSITE" id="PS51635"/>
    </source>
</evidence>
<sequence>MGSVVNLDSGAGRRRSAPRRRRQSKTALVLGGGGFTGGVYEIGALRALDLLSVNRSVNTFDVYVGTSAGSFVAALTANGVTPEQMMRVVLNQVPTPFRDIDLGMLLRPNVSEFVRRGVTLPWHTARILRELSAQIGSLSAMDVATSLADLLPSGVYTGSGIEEYVRTVLSDPDRTDDFRALGNELYLATTDLDTCERIVLGAEGWDDVPISSAVRASTALPMVYKPHSVKGRELVDGGIVSTTNVDIAVEAGAKFVVVVNPLVPFVNDFTKEVPTLFGSRKRRVSDMGLTKIGYQTFKLLAYQRLHEMARQWEDRYPGVDIVLIEPEPDDELMFETSVMNYTSRVDVARHGFESVTLKLATDYDELREVCARHGIEISATRVRKVVRHFGAERERSRAWRRILEQTTGTLLRQSAQTSAEPGAAADAP</sequence>
<dbReference type="Gene3D" id="3.40.1090.10">
    <property type="entry name" value="Cytosolic phospholipase A2 catalytic domain"/>
    <property type="match status" value="2"/>
</dbReference>
<protein>
    <recommendedName>
        <fullName evidence="6">PNPLA domain-containing protein</fullName>
    </recommendedName>
</protein>
<dbReference type="InterPro" id="IPR002641">
    <property type="entry name" value="PNPLA_dom"/>
</dbReference>
<dbReference type="InterPro" id="IPR050301">
    <property type="entry name" value="NTE"/>
</dbReference>
<keyword evidence="3 4" id="KW-0443">Lipid metabolism</keyword>
<accession>A0A6J4SZ42</accession>
<dbReference type="PROSITE" id="PS51635">
    <property type="entry name" value="PNPLA"/>
    <property type="match status" value="1"/>
</dbReference>
<feature type="domain" description="PNPLA" evidence="6">
    <location>
        <begin position="29"/>
        <end position="249"/>
    </location>
</feature>
<feature type="compositionally biased region" description="Basic residues" evidence="5">
    <location>
        <begin position="12"/>
        <end position="23"/>
    </location>
</feature>
<feature type="active site" description="Proton acceptor" evidence="4">
    <location>
        <position position="236"/>
    </location>
</feature>
<dbReference type="SUPFAM" id="SSF52151">
    <property type="entry name" value="FabD/lysophospholipase-like"/>
    <property type="match status" value="1"/>
</dbReference>
<feature type="active site" description="Nucleophile" evidence="4">
    <location>
        <position position="67"/>
    </location>
</feature>
<dbReference type="Pfam" id="PF01734">
    <property type="entry name" value="Patatin"/>
    <property type="match status" value="1"/>
</dbReference>
<dbReference type="EMBL" id="CADCVS010000313">
    <property type="protein sequence ID" value="CAA9509532.1"/>
    <property type="molecule type" value="Genomic_DNA"/>
</dbReference>
<dbReference type="PANTHER" id="PTHR14226">
    <property type="entry name" value="NEUROPATHY TARGET ESTERASE/SWISS CHEESE D.MELANOGASTER"/>
    <property type="match status" value="1"/>
</dbReference>
<evidence type="ECO:0000256" key="4">
    <source>
        <dbReference type="PROSITE-ProRule" id="PRU01161"/>
    </source>
</evidence>
<dbReference type="GO" id="GO:0016787">
    <property type="term" value="F:hydrolase activity"/>
    <property type="evidence" value="ECO:0007669"/>
    <property type="project" value="UniProtKB-UniRule"/>
</dbReference>